<gene>
    <name evidence="2" type="ORF">CEXT_529071</name>
</gene>
<keyword evidence="3" id="KW-1185">Reference proteome</keyword>
<feature type="region of interest" description="Disordered" evidence="1">
    <location>
        <begin position="45"/>
        <end position="69"/>
    </location>
</feature>
<organism evidence="2 3">
    <name type="scientific">Caerostris extrusa</name>
    <name type="common">Bark spider</name>
    <name type="synonym">Caerostris bankana</name>
    <dbReference type="NCBI Taxonomy" id="172846"/>
    <lineage>
        <taxon>Eukaryota</taxon>
        <taxon>Metazoa</taxon>
        <taxon>Ecdysozoa</taxon>
        <taxon>Arthropoda</taxon>
        <taxon>Chelicerata</taxon>
        <taxon>Arachnida</taxon>
        <taxon>Araneae</taxon>
        <taxon>Araneomorphae</taxon>
        <taxon>Entelegynae</taxon>
        <taxon>Araneoidea</taxon>
        <taxon>Araneidae</taxon>
        <taxon>Caerostris</taxon>
    </lineage>
</organism>
<evidence type="ECO:0000313" key="2">
    <source>
        <dbReference type="EMBL" id="GIX96704.1"/>
    </source>
</evidence>
<dbReference type="EMBL" id="BPLR01004681">
    <property type="protein sequence ID" value="GIX96704.1"/>
    <property type="molecule type" value="Genomic_DNA"/>
</dbReference>
<dbReference type="Proteomes" id="UP001054945">
    <property type="component" value="Unassembled WGS sequence"/>
</dbReference>
<evidence type="ECO:0000256" key="1">
    <source>
        <dbReference type="SAM" id="MobiDB-lite"/>
    </source>
</evidence>
<reference evidence="2 3" key="1">
    <citation type="submission" date="2021-06" db="EMBL/GenBank/DDBJ databases">
        <title>Caerostris extrusa draft genome.</title>
        <authorList>
            <person name="Kono N."/>
            <person name="Arakawa K."/>
        </authorList>
    </citation>
    <scope>NUCLEOTIDE SEQUENCE [LARGE SCALE GENOMIC DNA]</scope>
</reference>
<accession>A0AAV4PLG6</accession>
<evidence type="ECO:0000313" key="3">
    <source>
        <dbReference type="Proteomes" id="UP001054945"/>
    </source>
</evidence>
<sequence>MQGVSEIPDTIWILCTKIFTEFKSERGVEHFEEVTRRRGEQCRGVEKDHRFPGAHVEPSEKSDCSRCRK</sequence>
<proteinExistence type="predicted"/>
<protein>
    <submittedName>
        <fullName evidence="2">Uncharacterized protein</fullName>
    </submittedName>
</protein>
<name>A0AAV4PLG6_CAEEX</name>
<comment type="caution">
    <text evidence="2">The sequence shown here is derived from an EMBL/GenBank/DDBJ whole genome shotgun (WGS) entry which is preliminary data.</text>
</comment>
<dbReference type="AlphaFoldDB" id="A0AAV4PLG6"/>